<dbReference type="Proteomes" id="UP001159364">
    <property type="component" value="Linkage Group LG05"/>
</dbReference>
<keyword evidence="5" id="KW-0677">Repeat</keyword>
<evidence type="ECO:0000256" key="3">
    <source>
        <dbReference type="ARBA" id="ARBA00012483"/>
    </source>
</evidence>
<feature type="repeat" description="ARM" evidence="6">
    <location>
        <begin position="545"/>
        <end position="587"/>
    </location>
</feature>
<dbReference type="InterPro" id="IPR045210">
    <property type="entry name" value="RING-Ubox_PUB"/>
</dbReference>
<comment type="catalytic activity">
    <reaction evidence="1">
        <text>S-ubiquitinyl-[E2 ubiquitin-conjugating enzyme]-L-cysteine + [acceptor protein]-L-lysine = [E2 ubiquitin-conjugating enzyme]-L-cysteine + N(6)-ubiquitinyl-[acceptor protein]-L-lysine.</text>
        <dbReference type="EC" id="2.3.2.27"/>
    </reaction>
</comment>
<dbReference type="SUPFAM" id="SSF57850">
    <property type="entry name" value="RING/U-box"/>
    <property type="match status" value="1"/>
</dbReference>
<dbReference type="Gene3D" id="1.25.10.10">
    <property type="entry name" value="Leucine-rich Repeat Variant"/>
    <property type="match status" value="3"/>
</dbReference>
<feature type="coiled-coil region" evidence="7">
    <location>
        <begin position="187"/>
        <end position="214"/>
    </location>
</feature>
<organism evidence="9 10">
    <name type="scientific">Erythroxylum novogranatense</name>
    <dbReference type="NCBI Taxonomy" id="1862640"/>
    <lineage>
        <taxon>Eukaryota</taxon>
        <taxon>Viridiplantae</taxon>
        <taxon>Streptophyta</taxon>
        <taxon>Embryophyta</taxon>
        <taxon>Tracheophyta</taxon>
        <taxon>Spermatophyta</taxon>
        <taxon>Magnoliopsida</taxon>
        <taxon>eudicotyledons</taxon>
        <taxon>Gunneridae</taxon>
        <taxon>Pentapetalae</taxon>
        <taxon>rosids</taxon>
        <taxon>fabids</taxon>
        <taxon>Malpighiales</taxon>
        <taxon>Erythroxylaceae</taxon>
        <taxon>Erythroxylum</taxon>
    </lineage>
</organism>
<evidence type="ECO:0000313" key="10">
    <source>
        <dbReference type="Proteomes" id="UP001159364"/>
    </source>
</evidence>
<dbReference type="SMART" id="SM00185">
    <property type="entry name" value="ARM"/>
    <property type="match status" value="9"/>
</dbReference>
<dbReference type="InterPro" id="IPR059179">
    <property type="entry name" value="MLKL-like_MCAfunc"/>
</dbReference>
<keyword evidence="10" id="KW-1185">Reference proteome</keyword>
<dbReference type="PROSITE" id="PS51698">
    <property type="entry name" value="U_BOX"/>
    <property type="match status" value="1"/>
</dbReference>
<evidence type="ECO:0000256" key="7">
    <source>
        <dbReference type="SAM" id="Coils"/>
    </source>
</evidence>
<dbReference type="SUPFAM" id="SSF48371">
    <property type="entry name" value="ARM repeat"/>
    <property type="match status" value="2"/>
</dbReference>
<evidence type="ECO:0000256" key="1">
    <source>
        <dbReference type="ARBA" id="ARBA00000900"/>
    </source>
</evidence>
<dbReference type="InterPro" id="IPR036537">
    <property type="entry name" value="Adaptor_Cbl_N_dom_sf"/>
</dbReference>
<evidence type="ECO:0000256" key="2">
    <source>
        <dbReference type="ARBA" id="ARBA00004906"/>
    </source>
</evidence>
<dbReference type="InterPro" id="IPR052608">
    <property type="entry name" value="U-box_domain_protein"/>
</dbReference>
<dbReference type="GO" id="GO:0007166">
    <property type="term" value="P:cell surface receptor signaling pathway"/>
    <property type="evidence" value="ECO:0007669"/>
    <property type="project" value="InterPro"/>
</dbReference>
<dbReference type="SMART" id="SM00504">
    <property type="entry name" value="Ubox"/>
    <property type="match status" value="1"/>
</dbReference>
<evidence type="ECO:0000256" key="5">
    <source>
        <dbReference type="ARBA" id="ARBA00022737"/>
    </source>
</evidence>
<keyword evidence="7" id="KW-0175">Coiled coil</keyword>
<dbReference type="Pfam" id="PF04564">
    <property type="entry name" value="U-box"/>
    <property type="match status" value="1"/>
</dbReference>
<dbReference type="InterPro" id="IPR013083">
    <property type="entry name" value="Znf_RING/FYVE/PHD"/>
</dbReference>
<evidence type="ECO:0000259" key="8">
    <source>
        <dbReference type="PROSITE" id="PS51698"/>
    </source>
</evidence>
<comment type="pathway">
    <text evidence="2">Protein modification; protein ubiquitination.</text>
</comment>
<feature type="domain" description="U-box" evidence="8">
    <location>
        <begin position="257"/>
        <end position="331"/>
    </location>
</feature>
<dbReference type="CDD" id="cd16664">
    <property type="entry name" value="RING-Ubox_PUB"/>
    <property type="match status" value="1"/>
</dbReference>
<accession>A0AAV8TCN2</accession>
<dbReference type="PANTHER" id="PTHR45958">
    <property type="entry name" value="RING-TYPE E3 UBIQUITIN TRANSFERASE"/>
    <property type="match status" value="1"/>
</dbReference>
<protein>
    <recommendedName>
        <fullName evidence="3">RING-type E3 ubiquitin transferase</fullName>
        <ecNumber evidence="3">2.3.2.27</ecNumber>
    </recommendedName>
</protein>
<dbReference type="PROSITE" id="PS50176">
    <property type="entry name" value="ARM_REPEAT"/>
    <property type="match status" value="2"/>
</dbReference>
<dbReference type="Gene3D" id="3.30.40.10">
    <property type="entry name" value="Zinc/RING finger domain, C3HC4 (zinc finger)"/>
    <property type="match status" value="1"/>
</dbReference>
<feature type="repeat" description="ARM" evidence="6">
    <location>
        <begin position="720"/>
        <end position="749"/>
    </location>
</feature>
<dbReference type="EMBL" id="JAIWQS010000005">
    <property type="protein sequence ID" value="KAJ8764571.1"/>
    <property type="molecule type" value="Genomic_DNA"/>
</dbReference>
<proteinExistence type="predicted"/>
<dbReference type="PANTHER" id="PTHR45958:SF15">
    <property type="entry name" value="RING-TYPE E3 UBIQUITIN TRANSFERASE"/>
    <property type="match status" value="1"/>
</dbReference>
<dbReference type="InterPro" id="IPR000225">
    <property type="entry name" value="Armadillo"/>
</dbReference>
<dbReference type="GO" id="GO:0016567">
    <property type="term" value="P:protein ubiquitination"/>
    <property type="evidence" value="ECO:0007669"/>
    <property type="project" value="InterPro"/>
</dbReference>
<reference evidence="9 10" key="1">
    <citation type="submission" date="2021-09" db="EMBL/GenBank/DDBJ databases">
        <title>Genomic insights and catalytic innovation underlie evolution of tropane alkaloids biosynthesis.</title>
        <authorList>
            <person name="Wang Y.-J."/>
            <person name="Tian T."/>
            <person name="Huang J.-P."/>
            <person name="Huang S.-X."/>
        </authorList>
    </citation>
    <scope>NUCLEOTIDE SEQUENCE [LARGE SCALE GENOMIC DNA]</scope>
    <source>
        <strain evidence="9">KIB-2018</strain>
        <tissue evidence="9">Leaf</tissue>
    </source>
</reference>
<dbReference type="InterPro" id="IPR011989">
    <property type="entry name" value="ARM-like"/>
</dbReference>
<evidence type="ECO:0000256" key="6">
    <source>
        <dbReference type="PROSITE-ProRule" id="PRU00259"/>
    </source>
</evidence>
<comment type="caution">
    <text evidence="9">The sequence shown here is derived from an EMBL/GenBank/DDBJ whole genome shotgun (WGS) entry which is preliminary data.</text>
</comment>
<dbReference type="InterPro" id="IPR003613">
    <property type="entry name" value="Ubox_domain"/>
</dbReference>
<name>A0AAV8TCN2_9ROSI</name>
<evidence type="ECO:0000313" key="9">
    <source>
        <dbReference type="EMBL" id="KAJ8764571.1"/>
    </source>
</evidence>
<gene>
    <name evidence="9" type="ORF">K2173_006443</name>
</gene>
<dbReference type="CDD" id="cd21037">
    <property type="entry name" value="MLKL_NTD"/>
    <property type="match status" value="1"/>
</dbReference>
<dbReference type="InterPro" id="IPR016024">
    <property type="entry name" value="ARM-type_fold"/>
</dbReference>
<dbReference type="EC" id="2.3.2.27" evidence="3"/>
<sequence>MEMIPMGPVLAVLIKQVLKTAEAAKDVLIEKESFKVLSKHLFDIEPMLKELQLKKLNDSEATRLALQTLEADVKRANSLVEKYKDRARFYLLVKCRHIVSEVQEVTRDIGRSLDEISLANADVLSGMSSQVNKLHNEMQSVEFEASSSHFQIVDKLHQGIRDQKLDQEFANLMLEEIATAVGVPVEHSQISKELENFRNEKEEAAKRKERAEVFFLEQVIELLSRADAARDFIEVKNQYFQRLQAMERYDPREEHIAPFTPFLCAIKRTVMIDPVSLCTGTTCERAAIEEWFDHGKMTDPETGEILKDTTLRSNLPLRQSIEEWRELNYCLRIRACKEKLLSGSDASVEEALSQMQDLMTENSINKDWICIAKLTDIVITILGSPSNTDLKRKILVTLKYTVKGHARNKEKVIEYGILDDIIPCLALDSNIAKDAVELLHELLQDRCTWNVSACRKLSTLCGAVGFLVALLSGPVRESATYAETILKQLFEVDEESISQAAKSGWYKPLIDRLVQGPVSSRVSMVRALVNMELVDSDLKLLGEEGIVPPLLEMLASGNMESKELALSALIQLSSCRANKELIASADGLPLILKMIFSTRLCAIVLGKCCQVLEKLSSNDDGTKFFVDGNGTQLELEPIINSLLAMKLHNVQRPALRAFLGICKSDPVFVKTAVLNTNGLNLILPLLDETDSEIREIALNLLFLFSYDEPLGVVEYLLKPKRLEALVGFLENDNNNNDVQTAAAGLLANLPKSEASITTKLIELDGLNALVNVVRRGTMKVIENALSALFRFTDPVNLGVQRKVVDLGTYDLLVNLLKTGSVLAKARAAALLGELSKSSPKLVVMNNTIGFLCFRPKHPHQCAAHGGICSVETTFCLVQANALPNLIELLQGRIQIVAHEAIHTLSTLVQESCPNRGASALHEANAIKPVLDVLRWGSDSLIKETLELLEKVFQSREMVDIYGSASRLLLIGLTGGQIHRDGHLGRKAATVLSLLEHHSRSSTSLLSGLFGS</sequence>
<keyword evidence="4" id="KW-0808">Transferase</keyword>
<dbReference type="AlphaFoldDB" id="A0AAV8TCN2"/>
<dbReference type="GO" id="GO:0061630">
    <property type="term" value="F:ubiquitin protein ligase activity"/>
    <property type="evidence" value="ECO:0007669"/>
    <property type="project" value="UniProtKB-EC"/>
</dbReference>
<evidence type="ECO:0000256" key="4">
    <source>
        <dbReference type="ARBA" id="ARBA00022679"/>
    </source>
</evidence>
<dbReference type="Gene3D" id="1.20.930.20">
    <property type="entry name" value="Adaptor protein Cbl, N-terminal domain"/>
    <property type="match status" value="1"/>
</dbReference>